<sequence length="182" mass="20849">MAADDPIREPENVDDAVALLYDRLRAMAAYHLKGERPGHTLQATALVHEAYLKLSDQESLDWTDRLHFFRIASEQIRRILVDHARARGRLKRGGGFLRVTLSEDIADESLEFDLIDLDSALDKLDAESQTDRQIVEFKFFGGLTEPEIAEVLGISERTVRRRWLFARTWLYRELGTPEAADP</sequence>
<dbReference type="InterPro" id="IPR011517">
    <property type="entry name" value="RNA_pol_sigma70_ECF-like"/>
</dbReference>
<gene>
    <name evidence="5" type="ORF">KDA27_18745</name>
</gene>
<accession>A0A956SEM2</accession>
<dbReference type="AlphaFoldDB" id="A0A956SEM2"/>
<dbReference type="InterPro" id="IPR036388">
    <property type="entry name" value="WH-like_DNA-bd_sf"/>
</dbReference>
<name>A0A956SEM2_UNCEI</name>
<comment type="caution">
    <text evidence="5">The sequence shown here is derived from an EMBL/GenBank/DDBJ whole genome shotgun (WGS) entry which is preliminary data.</text>
</comment>
<protein>
    <submittedName>
        <fullName evidence="5">Sigma-70 family RNA polymerase sigma factor</fullName>
    </submittedName>
</protein>
<proteinExistence type="predicted"/>
<dbReference type="InterPro" id="IPR053812">
    <property type="entry name" value="HTH_Sigma70_ECF-like"/>
</dbReference>
<dbReference type="Gene3D" id="1.10.10.10">
    <property type="entry name" value="Winged helix-like DNA-binding domain superfamily/Winged helix DNA-binding domain"/>
    <property type="match status" value="1"/>
</dbReference>
<evidence type="ECO:0000256" key="3">
    <source>
        <dbReference type="ARBA" id="ARBA00023163"/>
    </source>
</evidence>
<reference evidence="5" key="2">
    <citation type="journal article" date="2021" name="Microbiome">
        <title>Successional dynamics and alternative stable states in a saline activated sludge microbial community over 9 years.</title>
        <authorList>
            <person name="Wang Y."/>
            <person name="Ye J."/>
            <person name="Ju F."/>
            <person name="Liu L."/>
            <person name="Boyd J.A."/>
            <person name="Deng Y."/>
            <person name="Parks D.H."/>
            <person name="Jiang X."/>
            <person name="Yin X."/>
            <person name="Woodcroft B.J."/>
            <person name="Tyson G.W."/>
            <person name="Hugenholtz P."/>
            <person name="Polz M.F."/>
            <person name="Zhang T."/>
        </authorList>
    </citation>
    <scope>NUCLEOTIDE SEQUENCE</scope>
    <source>
        <strain evidence="5">HKST-UBA02</strain>
    </source>
</reference>
<dbReference type="InterPro" id="IPR013324">
    <property type="entry name" value="RNA_pol_sigma_r3/r4-like"/>
</dbReference>
<dbReference type="SUPFAM" id="SSF88659">
    <property type="entry name" value="Sigma3 and sigma4 domains of RNA polymerase sigma factors"/>
    <property type="match status" value="1"/>
</dbReference>
<keyword evidence="2" id="KW-0731">Sigma factor</keyword>
<dbReference type="CDD" id="cd06171">
    <property type="entry name" value="Sigma70_r4"/>
    <property type="match status" value="1"/>
</dbReference>
<reference evidence="5" key="1">
    <citation type="submission" date="2020-04" db="EMBL/GenBank/DDBJ databases">
        <authorList>
            <person name="Zhang T."/>
        </authorList>
    </citation>
    <scope>NUCLEOTIDE SEQUENCE</scope>
    <source>
        <strain evidence="5">HKST-UBA02</strain>
    </source>
</reference>
<evidence type="ECO:0000259" key="4">
    <source>
        <dbReference type="Pfam" id="PF07638"/>
    </source>
</evidence>
<dbReference type="InterPro" id="IPR039425">
    <property type="entry name" value="RNA_pol_sigma-70-like"/>
</dbReference>
<dbReference type="PANTHER" id="PTHR43133">
    <property type="entry name" value="RNA POLYMERASE ECF-TYPE SIGMA FACTO"/>
    <property type="match status" value="1"/>
</dbReference>
<organism evidence="5 6">
    <name type="scientific">Eiseniibacteriota bacterium</name>
    <dbReference type="NCBI Taxonomy" id="2212470"/>
    <lineage>
        <taxon>Bacteria</taxon>
        <taxon>Candidatus Eiseniibacteriota</taxon>
    </lineage>
</organism>
<keyword evidence="1" id="KW-0805">Transcription regulation</keyword>
<dbReference type="GO" id="GO:0016987">
    <property type="term" value="F:sigma factor activity"/>
    <property type="evidence" value="ECO:0007669"/>
    <property type="project" value="UniProtKB-KW"/>
</dbReference>
<evidence type="ECO:0000256" key="1">
    <source>
        <dbReference type="ARBA" id="ARBA00023015"/>
    </source>
</evidence>
<dbReference type="Proteomes" id="UP000739538">
    <property type="component" value="Unassembled WGS sequence"/>
</dbReference>
<keyword evidence="3" id="KW-0804">Transcription</keyword>
<dbReference type="PANTHER" id="PTHR43133:SF39">
    <property type="entry name" value="SIMILAR TO RNA POLYMERASE SIGMA-E FACTOR"/>
    <property type="match status" value="1"/>
</dbReference>
<dbReference type="Pfam" id="PF07638">
    <property type="entry name" value="Sigma70_ECF"/>
    <property type="match status" value="1"/>
</dbReference>
<evidence type="ECO:0000313" key="6">
    <source>
        <dbReference type="Proteomes" id="UP000739538"/>
    </source>
</evidence>
<evidence type="ECO:0000256" key="2">
    <source>
        <dbReference type="ARBA" id="ARBA00023082"/>
    </source>
</evidence>
<dbReference type="NCBIfam" id="TIGR02999">
    <property type="entry name" value="Sig-70_X6"/>
    <property type="match status" value="1"/>
</dbReference>
<feature type="domain" description="RNA polymerase sigma-70 ECF-like HTH" evidence="4">
    <location>
        <begin position="15"/>
        <end position="174"/>
    </location>
</feature>
<dbReference type="GO" id="GO:0006352">
    <property type="term" value="P:DNA-templated transcription initiation"/>
    <property type="evidence" value="ECO:0007669"/>
    <property type="project" value="InterPro"/>
</dbReference>
<dbReference type="InterPro" id="IPR014284">
    <property type="entry name" value="RNA_pol_sigma-70_dom"/>
</dbReference>
<evidence type="ECO:0000313" key="5">
    <source>
        <dbReference type="EMBL" id="MCA9757837.1"/>
    </source>
</evidence>
<dbReference type="EMBL" id="JAGQHS010000123">
    <property type="protein sequence ID" value="MCA9757837.1"/>
    <property type="molecule type" value="Genomic_DNA"/>
</dbReference>
<dbReference type="NCBIfam" id="TIGR02937">
    <property type="entry name" value="sigma70-ECF"/>
    <property type="match status" value="1"/>
</dbReference>